<reference evidence="1" key="1">
    <citation type="journal article" date="2015" name="Nature">
        <title>Complex archaea that bridge the gap between prokaryotes and eukaryotes.</title>
        <authorList>
            <person name="Spang A."/>
            <person name="Saw J.H."/>
            <person name="Jorgensen S.L."/>
            <person name="Zaremba-Niedzwiedzka K."/>
            <person name="Martijn J."/>
            <person name="Lind A.E."/>
            <person name="van Eijk R."/>
            <person name="Schleper C."/>
            <person name="Guy L."/>
            <person name="Ettema T.J."/>
        </authorList>
    </citation>
    <scope>NUCLEOTIDE SEQUENCE</scope>
</reference>
<protein>
    <submittedName>
        <fullName evidence="1">Uncharacterized protein</fullName>
    </submittedName>
</protein>
<accession>A0A0F9THF0</accession>
<dbReference type="AlphaFoldDB" id="A0A0F9THF0"/>
<name>A0A0F9THF0_9ZZZZ</name>
<gene>
    <name evidence="1" type="ORF">LCGC14_0653530</name>
</gene>
<sequence length="65" mass="7706">MNDKEKCIPECAYREKVTELQDENQKLRRGIRKILKVKRLWSSVVNPDHKIILAQVFVIVKQISE</sequence>
<dbReference type="EMBL" id="LAZR01001224">
    <property type="protein sequence ID" value="KKN48406.1"/>
    <property type="molecule type" value="Genomic_DNA"/>
</dbReference>
<evidence type="ECO:0000313" key="1">
    <source>
        <dbReference type="EMBL" id="KKN48406.1"/>
    </source>
</evidence>
<organism evidence="1">
    <name type="scientific">marine sediment metagenome</name>
    <dbReference type="NCBI Taxonomy" id="412755"/>
    <lineage>
        <taxon>unclassified sequences</taxon>
        <taxon>metagenomes</taxon>
        <taxon>ecological metagenomes</taxon>
    </lineage>
</organism>
<comment type="caution">
    <text evidence="1">The sequence shown here is derived from an EMBL/GenBank/DDBJ whole genome shotgun (WGS) entry which is preliminary data.</text>
</comment>
<proteinExistence type="predicted"/>